<dbReference type="EMBL" id="UINC01157553">
    <property type="protein sequence ID" value="SVD54605.1"/>
    <property type="molecule type" value="Genomic_DNA"/>
</dbReference>
<evidence type="ECO:0000256" key="1">
    <source>
        <dbReference type="SAM" id="MobiDB-lite"/>
    </source>
</evidence>
<proteinExistence type="predicted"/>
<feature type="compositionally biased region" description="Acidic residues" evidence="1">
    <location>
        <begin position="19"/>
        <end position="28"/>
    </location>
</feature>
<evidence type="ECO:0000313" key="2">
    <source>
        <dbReference type="EMBL" id="SVD54605.1"/>
    </source>
</evidence>
<feature type="compositionally biased region" description="Acidic residues" evidence="1">
    <location>
        <begin position="90"/>
        <end position="101"/>
    </location>
</feature>
<gene>
    <name evidence="2" type="ORF">METZ01_LOCUS407459</name>
</gene>
<feature type="compositionally biased region" description="Acidic residues" evidence="1">
    <location>
        <begin position="36"/>
        <end position="46"/>
    </location>
</feature>
<protein>
    <submittedName>
        <fullName evidence="2">Uncharacterized protein</fullName>
    </submittedName>
</protein>
<organism evidence="2">
    <name type="scientific">marine metagenome</name>
    <dbReference type="NCBI Taxonomy" id="408172"/>
    <lineage>
        <taxon>unclassified sequences</taxon>
        <taxon>metagenomes</taxon>
        <taxon>ecological metagenomes</taxon>
    </lineage>
</organism>
<reference evidence="2" key="1">
    <citation type="submission" date="2018-05" db="EMBL/GenBank/DDBJ databases">
        <authorList>
            <person name="Lanie J.A."/>
            <person name="Ng W.-L."/>
            <person name="Kazmierczak K.M."/>
            <person name="Andrzejewski T.M."/>
            <person name="Davidsen T.M."/>
            <person name="Wayne K.J."/>
            <person name="Tettelin H."/>
            <person name="Glass J.I."/>
            <person name="Rusch D."/>
            <person name="Podicherti R."/>
            <person name="Tsui H.-C.T."/>
            <person name="Winkler M.E."/>
        </authorList>
    </citation>
    <scope>NUCLEOTIDE SEQUENCE</scope>
</reference>
<feature type="compositionally biased region" description="Basic and acidic residues" evidence="1">
    <location>
        <begin position="1"/>
        <end position="18"/>
    </location>
</feature>
<feature type="non-terminal residue" evidence="2">
    <location>
        <position position="176"/>
    </location>
</feature>
<feature type="region of interest" description="Disordered" evidence="1">
    <location>
        <begin position="85"/>
        <end position="104"/>
    </location>
</feature>
<sequence>MSTEDTKGPYKGAYKEEVFAEETEEDAANEATLEQEATEEADEETISLDGSKQTEHDYKKRYDDLKKHYDSKLNEWKQEKQDLTLQAEQPVEDQEVESSDADLDHFKENYPDVYNVVDAISTKKTEKLYAEIERLTKREEQLQVKGAYQELLALHSDFAEVKKSEDFRTWLDQQPP</sequence>
<dbReference type="AlphaFoldDB" id="A0A382W8E2"/>
<accession>A0A382W8E2</accession>
<name>A0A382W8E2_9ZZZZ</name>
<feature type="region of interest" description="Disordered" evidence="1">
    <location>
        <begin position="1"/>
        <end position="59"/>
    </location>
</feature>